<dbReference type="EMBL" id="BSYJ01000016">
    <property type="protein sequence ID" value="GMG88767.1"/>
    <property type="molecule type" value="Genomic_DNA"/>
</dbReference>
<evidence type="ECO:0000313" key="4">
    <source>
        <dbReference type="Proteomes" id="UP001224392"/>
    </source>
</evidence>
<keyword evidence="2" id="KW-0175">Coiled coil</keyword>
<keyword evidence="4" id="KW-1185">Reference proteome</keyword>
<dbReference type="RefSeq" id="WP_285765376.1">
    <property type="nucleotide sequence ID" value="NZ_BSYJ01000016.1"/>
</dbReference>
<dbReference type="SUPFAM" id="SSF46689">
    <property type="entry name" value="Homeodomain-like"/>
    <property type="match status" value="1"/>
</dbReference>
<proteinExistence type="inferred from homology"/>
<dbReference type="InterPro" id="IPR002514">
    <property type="entry name" value="Transposase_8"/>
</dbReference>
<name>A0ABQ6M379_9GAMM</name>
<protein>
    <submittedName>
        <fullName evidence="3">Transposase</fullName>
    </submittedName>
</protein>
<dbReference type="InterPro" id="IPR051839">
    <property type="entry name" value="RD_transcriptional_regulator"/>
</dbReference>
<reference evidence="3 4" key="1">
    <citation type="submission" date="2023-04" db="EMBL/GenBank/DDBJ databases">
        <title>Marinobulbifer ophiurae gen. nov., sp. Nov., isolate from tissue of brittle star Ophioplocus japonicus.</title>
        <authorList>
            <person name="Kawano K."/>
            <person name="Sawayama S."/>
            <person name="Nakagawa S."/>
        </authorList>
    </citation>
    <scope>NUCLEOTIDE SEQUENCE [LARGE SCALE GENOMIC DNA]</scope>
    <source>
        <strain evidence="3 4">NKW57</strain>
    </source>
</reference>
<dbReference type="Gene3D" id="1.10.10.60">
    <property type="entry name" value="Homeodomain-like"/>
    <property type="match status" value="1"/>
</dbReference>
<comment type="similarity">
    <text evidence="1">Belongs to the transposase 8 family.</text>
</comment>
<accession>A0ABQ6M379</accession>
<evidence type="ECO:0000256" key="1">
    <source>
        <dbReference type="ARBA" id="ARBA00009964"/>
    </source>
</evidence>
<dbReference type="PANTHER" id="PTHR33215:SF13">
    <property type="entry name" value="PROTEIN DISTAL ANTENNA"/>
    <property type="match status" value="1"/>
</dbReference>
<sequence>MTKKKKNKYNHYTEDFRREAVRRSEDPNTSAVEVAKELGIHPGQIYNWRRQYKRLSEKQFNSLNGVDYSMEESEEIRKLKRQLADLKEENEFLKKATAYFSKEKW</sequence>
<dbReference type="Pfam" id="PF01527">
    <property type="entry name" value="HTH_Tnp_1"/>
    <property type="match status" value="1"/>
</dbReference>
<gene>
    <name evidence="3" type="ORF">MNKW57_30880</name>
</gene>
<organism evidence="3 4">
    <name type="scientific">Biformimicrobium ophioploci</name>
    <dbReference type="NCBI Taxonomy" id="3036711"/>
    <lineage>
        <taxon>Bacteria</taxon>
        <taxon>Pseudomonadati</taxon>
        <taxon>Pseudomonadota</taxon>
        <taxon>Gammaproteobacteria</taxon>
        <taxon>Cellvibrionales</taxon>
        <taxon>Microbulbiferaceae</taxon>
        <taxon>Biformimicrobium</taxon>
    </lineage>
</organism>
<evidence type="ECO:0000313" key="3">
    <source>
        <dbReference type="EMBL" id="GMG88767.1"/>
    </source>
</evidence>
<evidence type="ECO:0000256" key="2">
    <source>
        <dbReference type="SAM" id="Coils"/>
    </source>
</evidence>
<dbReference type="PANTHER" id="PTHR33215">
    <property type="entry name" value="PROTEIN DISTAL ANTENNA"/>
    <property type="match status" value="1"/>
</dbReference>
<dbReference type="Proteomes" id="UP001224392">
    <property type="component" value="Unassembled WGS sequence"/>
</dbReference>
<dbReference type="InterPro" id="IPR009057">
    <property type="entry name" value="Homeodomain-like_sf"/>
</dbReference>
<feature type="coiled-coil region" evidence="2">
    <location>
        <begin position="69"/>
        <end position="96"/>
    </location>
</feature>
<comment type="caution">
    <text evidence="3">The sequence shown here is derived from an EMBL/GenBank/DDBJ whole genome shotgun (WGS) entry which is preliminary data.</text>
</comment>